<dbReference type="Proteomes" id="UP000324748">
    <property type="component" value="Unassembled WGS sequence"/>
</dbReference>
<feature type="transmembrane region" description="Helical" evidence="1">
    <location>
        <begin position="168"/>
        <end position="189"/>
    </location>
</feature>
<feature type="transmembrane region" description="Helical" evidence="1">
    <location>
        <begin position="136"/>
        <end position="156"/>
    </location>
</feature>
<keyword evidence="3" id="KW-1185">Reference proteome</keyword>
<dbReference type="AlphaFoldDB" id="A0A5B0MI86"/>
<reference evidence="2 3" key="1">
    <citation type="submission" date="2019-05" db="EMBL/GenBank/DDBJ databases">
        <title>Emergence of the Ug99 lineage of the wheat stem rust pathogen through somatic hybridization.</title>
        <authorList>
            <person name="Li F."/>
            <person name="Upadhyaya N.M."/>
            <person name="Sperschneider J."/>
            <person name="Matny O."/>
            <person name="Nguyen-Phuc H."/>
            <person name="Mago R."/>
            <person name="Raley C."/>
            <person name="Miller M.E."/>
            <person name="Silverstein K.A.T."/>
            <person name="Henningsen E."/>
            <person name="Hirsch C.D."/>
            <person name="Visser B."/>
            <person name="Pretorius Z.A."/>
            <person name="Steffenson B.J."/>
            <person name="Schwessinger B."/>
            <person name="Dodds P.N."/>
            <person name="Figueroa M."/>
        </authorList>
    </citation>
    <scope>NUCLEOTIDE SEQUENCE [LARGE SCALE GENOMIC DNA]</scope>
    <source>
        <strain evidence="2">21-0</strain>
    </source>
</reference>
<feature type="transmembrane region" description="Helical" evidence="1">
    <location>
        <begin position="232"/>
        <end position="250"/>
    </location>
</feature>
<keyword evidence="1" id="KW-0472">Membrane</keyword>
<protein>
    <submittedName>
        <fullName evidence="2">Uncharacterized protein</fullName>
    </submittedName>
</protein>
<name>A0A5B0MI86_PUCGR</name>
<comment type="caution">
    <text evidence="2">The sequence shown here is derived from an EMBL/GenBank/DDBJ whole genome shotgun (WGS) entry which is preliminary data.</text>
</comment>
<proteinExistence type="predicted"/>
<gene>
    <name evidence="2" type="ORF">PGT21_004143</name>
</gene>
<organism evidence="2 3">
    <name type="scientific">Puccinia graminis f. sp. tritici</name>
    <dbReference type="NCBI Taxonomy" id="56615"/>
    <lineage>
        <taxon>Eukaryota</taxon>
        <taxon>Fungi</taxon>
        <taxon>Dikarya</taxon>
        <taxon>Basidiomycota</taxon>
        <taxon>Pucciniomycotina</taxon>
        <taxon>Pucciniomycetes</taxon>
        <taxon>Pucciniales</taxon>
        <taxon>Pucciniaceae</taxon>
        <taxon>Puccinia</taxon>
    </lineage>
</organism>
<accession>A0A5B0MI86</accession>
<evidence type="ECO:0000313" key="2">
    <source>
        <dbReference type="EMBL" id="KAA1076361.1"/>
    </source>
</evidence>
<keyword evidence="1" id="KW-0812">Transmembrane</keyword>
<evidence type="ECO:0000256" key="1">
    <source>
        <dbReference type="SAM" id="Phobius"/>
    </source>
</evidence>
<keyword evidence="1" id="KW-1133">Transmembrane helix</keyword>
<dbReference type="OrthoDB" id="2503674at2759"/>
<feature type="transmembrane region" description="Helical" evidence="1">
    <location>
        <begin position="201"/>
        <end position="220"/>
    </location>
</feature>
<sequence length="332" mass="36571">MKKKLHFQPHQVGSYFCCQFCTVVVKATDDDDDDDDDAWLDYPEKRLAWLGVPLPVRRRSHLMSPPCIATPFDLTITKKDMVYPAHSPTTSSNEFLTMLPANLMQSYEPVELTERQKKLVEYLQASKGKRSLIAPAYFGLSCFGKLIFGFGASLTVKGVVAGNDTTTAIGSALCGAGFVCIIIVAFGFGAACSKIDKTRGILFKCCSVSSAIFIAAGYALNQYYVSERRSLLDIRLSFIPLFFGGALLVVSTSNFTAYTELCQLHEGPWRPFACLRRDLGRSLVDGSQARRANGLWSSMPSSSHLPWPVCTAERRSSGQITYAWRPNGPRAA</sequence>
<dbReference type="EMBL" id="VSWC01000145">
    <property type="protein sequence ID" value="KAA1076361.1"/>
    <property type="molecule type" value="Genomic_DNA"/>
</dbReference>
<evidence type="ECO:0000313" key="3">
    <source>
        <dbReference type="Proteomes" id="UP000324748"/>
    </source>
</evidence>